<organism evidence="5 6">
    <name type="scientific">Bacillus wiedmannii</name>
    <dbReference type="NCBI Taxonomy" id="1890302"/>
    <lineage>
        <taxon>Bacteria</taxon>
        <taxon>Bacillati</taxon>
        <taxon>Bacillota</taxon>
        <taxon>Bacilli</taxon>
        <taxon>Bacillales</taxon>
        <taxon>Bacillaceae</taxon>
        <taxon>Bacillus</taxon>
        <taxon>Bacillus cereus group</taxon>
    </lineage>
</organism>
<proteinExistence type="inferred from homology"/>
<dbReference type="Proteomes" id="UP000305222">
    <property type="component" value="Unassembled WGS sequence"/>
</dbReference>
<evidence type="ECO:0000313" key="6">
    <source>
        <dbReference type="Proteomes" id="UP000305222"/>
    </source>
</evidence>
<dbReference type="InterPro" id="IPR002177">
    <property type="entry name" value="DPS_DNA-bd"/>
</dbReference>
<sequence>KFEEFYNEAGTNIDELAERILALEGKPLATMKEYLATSSVSEGTSKESAEEMVQTLVNDYSALIQELKEGMEVAGEAGDETSADMLLAIHTTLEQHVWMLSAFLK</sequence>
<feature type="domain" description="Ferritin/DPS" evidence="4">
    <location>
        <begin position="2"/>
        <end position="104"/>
    </location>
</feature>
<evidence type="ECO:0000256" key="2">
    <source>
        <dbReference type="RuleBase" id="RU003875"/>
    </source>
</evidence>
<gene>
    <name evidence="5" type="ORF">FC699_30960</name>
</gene>
<dbReference type="InterPro" id="IPR012347">
    <property type="entry name" value="Ferritin-like"/>
</dbReference>
<comment type="caution">
    <text evidence="5">The sequence shown here is derived from an EMBL/GenBank/DDBJ whole genome shotgun (WGS) entry which is preliminary data.</text>
</comment>
<dbReference type="InterPro" id="IPR009078">
    <property type="entry name" value="Ferritin-like_SF"/>
</dbReference>
<dbReference type="CDD" id="cd01043">
    <property type="entry name" value="DPS"/>
    <property type="match status" value="1"/>
</dbReference>
<dbReference type="EMBL" id="SZON01002660">
    <property type="protein sequence ID" value="TKI85009.1"/>
    <property type="molecule type" value="Genomic_DNA"/>
</dbReference>
<feature type="non-terminal residue" evidence="5">
    <location>
        <position position="1"/>
    </location>
</feature>
<dbReference type="PANTHER" id="PTHR42932:SF1">
    <property type="entry name" value="GENERAL STRESS PROTEIN 20U"/>
    <property type="match status" value="1"/>
</dbReference>
<reference evidence="5 6" key="1">
    <citation type="journal article" date="2019" name="Environ. Microbiol.">
        <title>An active ?-lactamase is a part of an orchestrated cell wall stress resistance network of Bacillus subtilis and related rhizosphere species.</title>
        <authorList>
            <person name="Bucher T."/>
            <person name="Keren-Paz A."/>
            <person name="Hausser J."/>
            <person name="Olender T."/>
            <person name="Cytryn E."/>
            <person name="Kolodkin-Gal I."/>
        </authorList>
    </citation>
    <scope>NUCLEOTIDE SEQUENCE [LARGE SCALE GENOMIC DNA]</scope>
    <source>
        <strain evidence="5 6">I5</strain>
    </source>
</reference>
<dbReference type="Gene3D" id="1.20.1260.10">
    <property type="match status" value="1"/>
</dbReference>
<evidence type="ECO:0000259" key="4">
    <source>
        <dbReference type="Pfam" id="PF00210"/>
    </source>
</evidence>
<dbReference type="Pfam" id="PF00210">
    <property type="entry name" value="Ferritin"/>
    <property type="match status" value="1"/>
</dbReference>
<evidence type="ECO:0000256" key="3">
    <source>
        <dbReference type="SAM" id="Coils"/>
    </source>
</evidence>
<dbReference type="GO" id="GO:0008199">
    <property type="term" value="F:ferric iron binding"/>
    <property type="evidence" value="ECO:0007669"/>
    <property type="project" value="InterPro"/>
</dbReference>
<protein>
    <submittedName>
        <fullName evidence="5">DNA starvation/stationary phase protection protein</fullName>
    </submittedName>
</protein>
<evidence type="ECO:0000313" key="5">
    <source>
        <dbReference type="EMBL" id="TKI85009.1"/>
    </source>
</evidence>
<dbReference type="AlphaFoldDB" id="A0A4U3AC33"/>
<dbReference type="SUPFAM" id="SSF47240">
    <property type="entry name" value="Ferritin-like"/>
    <property type="match status" value="1"/>
</dbReference>
<name>A0A4U3AC33_9BACI</name>
<dbReference type="PANTHER" id="PTHR42932">
    <property type="entry name" value="GENERAL STRESS PROTEIN 20U"/>
    <property type="match status" value="1"/>
</dbReference>
<evidence type="ECO:0000256" key="1">
    <source>
        <dbReference type="ARBA" id="ARBA00009497"/>
    </source>
</evidence>
<comment type="similarity">
    <text evidence="1 2">Belongs to the Dps family.</text>
</comment>
<keyword evidence="3" id="KW-0175">Coiled coil</keyword>
<accession>A0A4U3AC33</accession>
<feature type="coiled-coil region" evidence="3">
    <location>
        <begin position="6"/>
        <end position="66"/>
    </location>
</feature>
<dbReference type="InterPro" id="IPR008331">
    <property type="entry name" value="Ferritin_DPS_dom"/>
</dbReference>
<dbReference type="PRINTS" id="PR01346">
    <property type="entry name" value="HELNAPAPROT"/>
</dbReference>